<dbReference type="GO" id="GO:1990275">
    <property type="term" value="F:preribosome binding"/>
    <property type="evidence" value="ECO:0007669"/>
    <property type="project" value="TreeGrafter"/>
</dbReference>
<keyword evidence="7" id="KW-1185">Reference proteome</keyword>
<dbReference type="InterPro" id="IPR025315">
    <property type="entry name" value="DUF4220"/>
</dbReference>
<dbReference type="Gene3D" id="1.10.8.60">
    <property type="match status" value="1"/>
</dbReference>
<comment type="similarity">
    <text evidence="3">Belongs to the AAA ATPase family.</text>
</comment>
<dbReference type="GO" id="GO:0005634">
    <property type="term" value="C:nucleus"/>
    <property type="evidence" value="ECO:0007669"/>
    <property type="project" value="TreeGrafter"/>
</dbReference>
<evidence type="ECO:0000256" key="4">
    <source>
        <dbReference type="SAM" id="Phobius"/>
    </source>
</evidence>
<proteinExistence type="inferred from homology"/>
<dbReference type="SUPFAM" id="SSF52540">
    <property type="entry name" value="P-loop containing nucleoside triphosphate hydrolases"/>
    <property type="match status" value="1"/>
</dbReference>
<dbReference type="InterPro" id="IPR003960">
    <property type="entry name" value="ATPase_AAA_CS"/>
</dbReference>
<evidence type="ECO:0000256" key="1">
    <source>
        <dbReference type="ARBA" id="ARBA00022741"/>
    </source>
</evidence>
<keyword evidence="4" id="KW-1133">Transmembrane helix</keyword>
<keyword evidence="2 3" id="KW-0067">ATP-binding</keyword>
<dbReference type="Pfam" id="PF00004">
    <property type="entry name" value="AAA"/>
    <property type="match status" value="1"/>
</dbReference>
<dbReference type="GO" id="GO:0042254">
    <property type="term" value="P:ribosome biogenesis"/>
    <property type="evidence" value="ECO:0007669"/>
    <property type="project" value="TreeGrafter"/>
</dbReference>
<dbReference type="OrthoDB" id="1689146at2759"/>
<keyword evidence="4" id="KW-0812">Transmembrane</keyword>
<evidence type="ECO:0000256" key="3">
    <source>
        <dbReference type="RuleBase" id="RU003651"/>
    </source>
</evidence>
<dbReference type="InterPro" id="IPR050168">
    <property type="entry name" value="AAA_ATPase_domain"/>
</dbReference>
<dbReference type="GO" id="GO:0005524">
    <property type="term" value="F:ATP binding"/>
    <property type="evidence" value="ECO:0007669"/>
    <property type="project" value="UniProtKB-KW"/>
</dbReference>
<evidence type="ECO:0000256" key="2">
    <source>
        <dbReference type="ARBA" id="ARBA00022840"/>
    </source>
</evidence>
<dbReference type="EMBL" id="VAHF01000002">
    <property type="protein sequence ID" value="TXG68478.1"/>
    <property type="molecule type" value="Genomic_DNA"/>
</dbReference>
<name>A0A5C7IHB7_9ROSI</name>
<sequence length="532" mass="61725">MPASSKARDSLQAFWAPFLLLHFGGLDTITAYSLEDNELWLRHFLGLIIEFGVAFYVFVRFWSSNSLTFLSISMFITWIVKYGERTWVLWSSNTKRFKNSLDSLISDYVRPPDLFNYEFPYNKLVVKEGINPDDHILVEAYYSYKRLKYLFANQIIVELHQTRQPFLQSFQKTHDKLSSKSGEDVLRMYRYNHLLVDEEYDARIIIWHIVTDKYYRYDLNNVQGNANKLNQDCKIRKWLLDYMLYLLLFCPSKQRLVIGAQQRKCQSLEEHYQRKATKYWNDFYKRHNNKFFKDRHYLEKDWGNFFSDDSFLPNGKVLFENWDMIHSVKTFGDEGFLLYGPPGCGKTPIAKAVAKEGPELLNKYVGESELAVRTLFSRARTCSPCILFFDEVDALTTKRGKEGGWVVERLLNRLLIGLDGADQRCVIGATNRPDVMDRAVLRPGRFGKLLYVPLPTADERGLILKALARKKPIDANVDLCAVAQMKACESFSGADLSALNQCQMNEAAMVAWEEKLTATKSCPLTIKIAHFE</sequence>
<feature type="domain" description="AAA+ ATPase" evidence="5">
    <location>
        <begin position="332"/>
        <end position="456"/>
    </location>
</feature>
<dbReference type="PROSITE" id="PS00674">
    <property type="entry name" value="AAA"/>
    <property type="match status" value="1"/>
</dbReference>
<organism evidence="6 7">
    <name type="scientific">Acer yangbiense</name>
    <dbReference type="NCBI Taxonomy" id="1000413"/>
    <lineage>
        <taxon>Eukaryota</taxon>
        <taxon>Viridiplantae</taxon>
        <taxon>Streptophyta</taxon>
        <taxon>Embryophyta</taxon>
        <taxon>Tracheophyta</taxon>
        <taxon>Spermatophyta</taxon>
        <taxon>Magnoliopsida</taxon>
        <taxon>eudicotyledons</taxon>
        <taxon>Gunneridae</taxon>
        <taxon>Pentapetalae</taxon>
        <taxon>rosids</taxon>
        <taxon>malvids</taxon>
        <taxon>Sapindales</taxon>
        <taxon>Sapindaceae</taxon>
        <taxon>Hippocastanoideae</taxon>
        <taxon>Acereae</taxon>
        <taxon>Acer</taxon>
    </lineage>
</organism>
<dbReference type="AlphaFoldDB" id="A0A5C7IHB7"/>
<gene>
    <name evidence="6" type="ORF">EZV62_003413</name>
</gene>
<feature type="transmembrane region" description="Helical" evidence="4">
    <location>
        <begin position="12"/>
        <end position="34"/>
    </location>
</feature>
<dbReference type="Gene3D" id="3.40.50.300">
    <property type="entry name" value="P-loop containing nucleotide triphosphate hydrolases"/>
    <property type="match status" value="1"/>
</dbReference>
<dbReference type="GO" id="GO:0016887">
    <property type="term" value="F:ATP hydrolysis activity"/>
    <property type="evidence" value="ECO:0007669"/>
    <property type="project" value="InterPro"/>
</dbReference>
<dbReference type="InterPro" id="IPR027417">
    <property type="entry name" value="P-loop_NTPase"/>
</dbReference>
<dbReference type="SMART" id="SM00382">
    <property type="entry name" value="AAA"/>
    <property type="match status" value="1"/>
</dbReference>
<feature type="transmembrane region" description="Helical" evidence="4">
    <location>
        <begin position="40"/>
        <end position="59"/>
    </location>
</feature>
<comment type="caution">
    <text evidence="6">The sequence shown here is derived from an EMBL/GenBank/DDBJ whole genome shotgun (WGS) entry which is preliminary data.</text>
</comment>
<feature type="transmembrane region" description="Helical" evidence="4">
    <location>
        <begin position="66"/>
        <end position="83"/>
    </location>
</feature>
<dbReference type="GO" id="GO:0003723">
    <property type="term" value="F:RNA binding"/>
    <property type="evidence" value="ECO:0007669"/>
    <property type="project" value="TreeGrafter"/>
</dbReference>
<keyword evidence="4" id="KW-0472">Membrane</keyword>
<accession>A0A5C7IHB7</accession>
<dbReference type="InterPro" id="IPR003959">
    <property type="entry name" value="ATPase_AAA_core"/>
</dbReference>
<dbReference type="PANTHER" id="PTHR23077">
    <property type="entry name" value="AAA-FAMILY ATPASE"/>
    <property type="match status" value="1"/>
</dbReference>
<dbReference type="InterPro" id="IPR003593">
    <property type="entry name" value="AAA+_ATPase"/>
</dbReference>
<dbReference type="Pfam" id="PF13968">
    <property type="entry name" value="DUF4220"/>
    <property type="match status" value="1"/>
</dbReference>
<evidence type="ECO:0000313" key="7">
    <source>
        <dbReference type="Proteomes" id="UP000323000"/>
    </source>
</evidence>
<reference evidence="7" key="1">
    <citation type="journal article" date="2019" name="Gigascience">
        <title>De novo genome assembly of the endangered Acer yangbiense, a plant species with extremely small populations endemic to Yunnan Province, China.</title>
        <authorList>
            <person name="Yang J."/>
            <person name="Wariss H.M."/>
            <person name="Tao L."/>
            <person name="Zhang R."/>
            <person name="Yun Q."/>
            <person name="Hollingsworth P."/>
            <person name="Dao Z."/>
            <person name="Luo G."/>
            <person name="Guo H."/>
            <person name="Ma Y."/>
            <person name="Sun W."/>
        </authorList>
    </citation>
    <scope>NUCLEOTIDE SEQUENCE [LARGE SCALE GENOMIC DNA]</scope>
    <source>
        <strain evidence="7">cv. Malutang</strain>
    </source>
</reference>
<protein>
    <recommendedName>
        <fullName evidence="5">AAA+ ATPase domain-containing protein</fullName>
    </recommendedName>
</protein>
<dbReference type="PANTHER" id="PTHR23077:SF171">
    <property type="entry name" value="NUCLEAR VALOSIN-CONTAINING PROTEIN-LIKE"/>
    <property type="match status" value="1"/>
</dbReference>
<keyword evidence="1 3" id="KW-0547">Nucleotide-binding</keyword>
<dbReference type="Proteomes" id="UP000323000">
    <property type="component" value="Chromosome 2"/>
</dbReference>
<evidence type="ECO:0000259" key="5">
    <source>
        <dbReference type="SMART" id="SM00382"/>
    </source>
</evidence>
<evidence type="ECO:0000313" key="6">
    <source>
        <dbReference type="EMBL" id="TXG68478.1"/>
    </source>
</evidence>